<evidence type="ECO:0000313" key="2">
    <source>
        <dbReference type="Proteomes" id="UP001370299"/>
    </source>
</evidence>
<dbReference type="Proteomes" id="UP001370299">
    <property type="component" value="Unassembled WGS sequence"/>
</dbReference>
<protein>
    <submittedName>
        <fullName evidence="1">Uncharacterized protein</fullName>
    </submittedName>
</protein>
<name>A0ABU8YAA1_9MICO</name>
<organism evidence="1 2">
    <name type="scientific">Curtobacterium citreum</name>
    <dbReference type="NCBI Taxonomy" id="2036"/>
    <lineage>
        <taxon>Bacteria</taxon>
        <taxon>Bacillati</taxon>
        <taxon>Actinomycetota</taxon>
        <taxon>Actinomycetes</taxon>
        <taxon>Micrococcales</taxon>
        <taxon>Microbacteriaceae</taxon>
        <taxon>Curtobacterium</taxon>
    </lineage>
</organism>
<dbReference type="RefSeq" id="WP_123312254.1">
    <property type="nucleotide sequence ID" value="NZ_JBBKAP010000050.1"/>
</dbReference>
<gene>
    <name evidence="1" type="ORF">WMN62_06020</name>
</gene>
<sequence length="74" mass="8151">MPLARTMDRLGLTRRPRPTLRLVPDPDASDLVVVHLDADDAACGTCGHAQAAHEHYRPGTDCALCDCPKFRRAR</sequence>
<dbReference type="EMBL" id="JBBLYY010000032">
    <property type="protein sequence ID" value="MEK0171021.1"/>
    <property type="molecule type" value="Genomic_DNA"/>
</dbReference>
<reference evidence="1 2" key="1">
    <citation type="submission" date="2024-03" db="EMBL/GenBank/DDBJ databases">
        <title>Whole genomes of four grape xylem sap localized bacterial endophytes.</title>
        <authorList>
            <person name="Kumar G."/>
            <person name="Savka M.A."/>
        </authorList>
    </citation>
    <scope>NUCLEOTIDE SEQUENCE [LARGE SCALE GENOMIC DNA]</scope>
    <source>
        <strain evidence="1 2">RIT_GXS8</strain>
    </source>
</reference>
<evidence type="ECO:0000313" key="1">
    <source>
        <dbReference type="EMBL" id="MEK0171021.1"/>
    </source>
</evidence>
<proteinExistence type="predicted"/>
<accession>A0ABU8YAA1</accession>
<comment type="caution">
    <text evidence="1">The sequence shown here is derived from an EMBL/GenBank/DDBJ whole genome shotgun (WGS) entry which is preliminary data.</text>
</comment>
<keyword evidence="2" id="KW-1185">Reference proteome</keyword>